<protein>
    <submittedName>
        <fullName evidence="1">Uncharacterized protein</fullName>
    </submittedName>
</protein>
<sequence>MDDDDINGDDPSMYRITFTPDHRNKDGSKDKEDTEDRTMDDVAERRESTPAGSVSRATGLNVVTDDEGDSVDSVDVKRLKLSVSASSTSPGFISSNKSSSSGGGGGGSGSKPLAALNALVFAVPPESLSLRTQISITSAHALTTLIPLQHPHQHYSDNSSPASVIAQSLYYWEHVLPTTAAPHSSAAAAAPAGQKEKTTGELHEALHSLICLQRQFPAQYPFVYVCVRDYTVIFKMVPQPPSAPDDPSRKEGDNAGYRAVCVVSQSVLGLRRALDQAQVAFTLPLAPKLRTWDELSGQGQADTGHLRDIAVDRTWRSALLITDKSSVQGLFQYLLGTEMKDASVYAPGAFINGTMRRCRVSASEAMAYEAGVQRRVWRLDMRGVFLPNAWHAILVALRGSLRGTGSATLGVASRESPETVYLNMLVSRQGSSVANKKTISVTADSFTYT</sequence>
<dbReference type="EMBL" id="JANBPG010001635">
    <property type="protein sequence ID" value="KAJ1888981.1"/>
    <property type="molecule type" value="Genomic_DNA"/>
</dbReference>
<proteinExistence type="predicted"/>
<evidence type="ECO:0000313" key="1">
    <source>
        <dbReference type="EMBL" id="KAJ1888981.1"/>
    </source>
</evidence>
<dbReference type="Proteomes" id="UP001150581">
    <property type="component" value="Unassembled WGS sequence"/>
</dbReference>
<name>A0ACC1I756_9FUNG</name>
<evidence type="ECO:0000313" key="2">
    <source>
        <dbReference type="Proteomes" id="UP001150581"/>
    </source>
</evidence>
<comment type="caution">
    <text evidence="1">The sequence shown here is derived from an EMBL/GenBank/DDBJ whole genome shotgun (WGS) entry which is preliminary data.</text>
</comment>
<organism evidence="1 2">
    <name type="scientific">Kickxella alabastrina</name>
    <dbReference type="NCBI Taxonomy" id="61397"/>
    <lineage>
        <taxon>Eukaryota</taxon>
        <taxon>Fungi</taxon>
        <taxon>Fungi incertae sedis</taxon>
        <taxon>Zoopagomycota</taxon>
        <taxon>Kickxellomycotina</taxon>
        <taxon>Kickxellomycetes</taxon>
        <taxon>Kickxellales</taxon>
        <taxon>Kickxellaceae</taxon>
        <taxon>Kickxella</taxon>
    </lineage>
</organism>
<keyword evidence="2" id="KW-1185">Reference proteome</keyword>
<reference evidence="1" key="1">
    <citation type="submission" date="2022-07" db="EMBL/GenBank/DDBJ databases">
        <title>Phylogenomic reconstructions and comparative analyses of Kickxellomycotina fungi.</title>
        <authorList>
            <person name="Reynolds N.K."/>
            <person name="Stajich J.E."/>
            <person name="Barry K."/>
            <person name="Grigoriev I.V."/>
            <person name="Crous P."/>
            <person name="Smith M.E."/>
        </authorList>
    </citation>
    <scope>NUCLEOTIDE SEQUENCE</scope>
    <source>
        <strain evidence="1">Benny 63K</strain>
    </source>
</reference>
<accession>A0ACC1I756</accession>
<gene>
    <name evidence="1" type="ORF">LPJ66_008288</name>
</gene>